<accession>A0A1S1P7L6</accession>
<sequence>MSTGNTDDAAAIGVDTVDLTATIVAAYVAKNTLPAKALPELITSVHAALAGLGGPAPASAAEGRDEKPTPAQIRKSITPDAIVSFIDGKPYKTLKRHLGANGLDPQSYRQRYGLPDDYPMIAQNYAARRSDLAKSLSFGRHTFARK</sequence>
<dbReference type="GO" id="GO:0006355">
    <property type="term" value="P:regulation of DNA-templated transcription"/>
    <property type="evidence" value="ECO:0007669"/>
    <property type="project" value="InterPro"/>
</dbReference>
<dbReference type="InterPro" id="IPR008807">
    <property type="entry name" value="ROS_MUCR"/>
</dbReference>
<protein>
    <submittedName>
        <fullName evidence="2">MucR family transcriptional regulator</fullName>
    </submittedName>
</protein>
<reference evidence="2 3" key="1">
    <citation type="submission" date="2016-10" db="EMBL/GenBank/DDBJ databases">
        <title>Draft genome sequence of Methylobacterium extorquens CP3, a seed endophyte of Crotalaria pumila with plant growth-promoting and metal tolerance properties.</title>
        <authorList>
            <person name="Sanchez-Lopez A.S."/>
            <person name="Van Hamme J.D."/>
            <person name="Thijs S."/>
            <person name="Mcammond B.M."/>
            <person name="Stevens V."/>
            <person name="Gonzalez-Chavez M.D.C."/>
            <person name="Vangronsveld J."/>
        </authorList>
    </citation>
    <scope>NUCLEOTIDE SEQUENCE [LARGE SCALE GENOMIC DNA]</scope>
    <source>
        <strain evidence="2 3">CP3</strain>
    </source>
</reference>
<proteinExistence type="inferred from homology"/>
<name>A0A1S1P7L6_METEX</name>
<evidence type="ECO:0000313" key="3">
    <source>
        <dbReference type="Proteomes" id="UP000180215"/>
    </source>
</evidence>
<dbReference type="InterPro" id="IPR041920">
    <property type="entry name" value="ROS/MUCR_sf"/>
</dbReference>
<comment type="similarity">
    <text evidence="1">Belongs to the ros/MucR family.</text>
</comment>
<dbReference type="GO" id="GO:0003677">
    <property type="term" value="F:DNA binding"/>
    <property type="evidence" value="ECO:0007669"/>
    <property type="project" value="InterPro"/>
</dbReference>
<evidence type="ECO:0000313" key="2">
    <source>
        <dbReference type="EMBL" id="OHV17126.1"/>
    </source>
</evidence>
<dbReference type="EMBL" id="MNAO01000059">
    <property type="protein sequence ID" value="OHV17126.1"/>
    <property type="molecule type" value="Genomic_DNA"/>
</dbReference>
<dbReference type="Proteomes" id="UP000180215">
    <property type="component" value="Unassembled WGS sequence"/>
</dbReference>
<dbReference type="GO" id="GO:0008270">
    <property type="term" value="F:zinc ion binding"/>
    <property type="evidence" value="ECO:0007669"/>
    <property type="project" value="InterPro"/>
</dbReference>
<organism evidence="2 3">
    <name type="scientific">Methylorubrum extorquens</name>
    <name type="common">Methylobacterium dichloromethanicum</name>
    <name type="synonym">Methylobacterium extorquens</name>
    <dbReference type="NCBI Taxonomy" id="408"/>
    <lineage>
        <taxon>Bacteria</taxon>
        <taxon>Pseudomonadati</taxon>
        <taxon>Pseudomonadota</taxon>
        <taxon>Alphaproteobacteria</taxon>
        <taxon>Hyphomicrobiales</taxon>
        <taxon>Methylobacteriaceae</taxon>
        <taxon>Methylorubrum</taxon>
    </lineage>
</organism>
<dbReference type="Gene3D" id="1.10.10.1550">
    <property type="entry name" value="ROS/MUCR transcriptional regulator protein"/>
    <property type="match status" value="1"/>
</dbReference>
<dbReference type="Pfam" id="PF05443">
    <property type="entry name" value="ROS_MUCR"/>
    <property type="match status" value="1"/>
</dbReference>
<dbReference type="AlphaFoldDB" id="A0A1S1P7L6"/>
<comment type="caution">
    <text evidence="2">The sequence shown here is derived from an EMBL/GenBank/DDBJ whole genome shotgun (WGS) entry which is preliminary data.</text>
</comment>
<evidence type="ECO:0000256" key="1">
    <source>
        <dbReference type="ARBA" id="ARBA00007031"/>
    </source>
</evidence>
<gene>
    <name evidence="2" type="ORF">BK022_07460</name>
</gene>